<name>A0ACC2H6L5_DALPE</name>
<sequence length="1044" mass="118874">MDDLDGLRGLLPKSPSPEDVISLSLTTSDSINIEDGHYSVLLADLEADAHDLDKQSWSVSVDQQYLKSLTKDSVKRQDVIYELIQTEAHHVRNLKLLISVYRYELRNNLQMDEPRLERMFPEVDILLYIHQHFLSCLRERRDRLDHYTVRELGDVLINQFSGEVGERMKVSYGKFCSRHTDAVSFYKEQLQTNKKFQNLVRKIRQIPIVRRLEVPECILLVTQRITKYPILVERILQNTDADSEEHGALVRALVLIKETITAVDSEVNERERASRLDDIVSRLDPNFTWRMKEGQVLQKDDLRSQILIHEGTLQWRSPNGRLKEIQAVLLSDILLLLQKEKDQKITFANLDNKPPVISLQLLIIREMFNDDKAMYLMNCSTLTPEMYEMHVTSKEECDTWISLIRDAAESCTPEQDNGMLVRLREFQELLCQKDAQVEQSLTEKLQTFTEMAEAVTGLGDLTNHSGLLFHGDPSDVQQGEPLLRAAIADVATLQNLLVSNVTESHLKPPSEDRLGAVCLDLRSGVLPHDPQGLGNLVALNRAKTFGGYDLNPVIPIKNGGIPPGEWPVTDEGRHLDRSQHYNSDPQDQSECFEMSADEAPASWSSCTNPMFNKEVMFYRLQLLSQKLSSLLAVVSKQDSYIELQRATSSGYERSVGNELLEKEKQRNREKRRQEMDNFHKLQTQHKQERARWEKEQERQQRQTEAVEAQLKSREEECRRLEEKLAEERRMLEDQRQDYQKDLVRLRESTQTVEKEKERLNQQLKLKKNNSNVFNHGSLNLNSQQCQSFRESLVHSSSYNGDLQYSQSLRENVSHSYPADDLSSRWSKGEPVTSSLTSKVHARPSFSLTPGFFIEQPPEVPPRRESISPAPPKPDVPFHLISTTNQVVHKQGGIQQQIPTKLATEASSAKVKTSSAKEKTSSAKEKTSKKGSRQTHNAASIDISQVVPITVIGKESGSLKGKKMKKKNKSLLESFNSDGLFSPPEPLSKAKPSLAQSPSVIIRINDQRLDPTPEEDQSSSVAPPVPPPFPKDLASQPTKPQIVYL</sequence>
<proteinExistence type="predicted"/>
<evidence type="ECO:0000313" key="1">
    <source>
        <dbReference type="EMBL" id="KAJ8011512.1"/>
    </source>
</evidence>
<dbReference type="EMBL" id="CM055732">
    <property type="protein sequence ID" value="KAJ8011512.1"/>
    <property type="molecule type" value="Genomic_DNA"/>
</dbReference>
<organism evidence="1 2">
    <name type="scientific">Dallia pectoralis</name>
    <name type="common">Alaska blackfish</name>
    <dbReference type="NCBI Taxonomy" id="75939"/>
    <lineage>
        <taxon>Eukaryota</taxon>
        <taxon>Metazoa</taxon>
        <taxon>Chordata</taxon>
        <taxon>Craniata</taxon>
        <taxon>Vertebrata</taxon>
        <taxon>Euteleostomi</taxon>
        <taxon>Actinopterygii</taxon>
        <taxon>Neopterygii</taxon>
        <taxon>Teleostei</taxon>
        <taxon>Protacanthopterygii</taxon>
        <taxon>Esociformes</taxon>
        <taxon>Umbridae</taxon>
        <taxon>Dallia</taxon>
    </lineage>
</organism>
<accession>A0ACC2H6L5</accession>
<reference evidence="1" key="1">
    <citation type="submission" date="2021-05" db="EMBL/GenBank/DDBJ databases">
        <authorList>
            <person name="Pan Q."/>
            <person name="Jouanno E."/>
            <person name="Zahm M."/>
            <person name="Klopp C."/>
            <person name="Cabau C."/>
            <person name="Louis A."/>
            <person name="Berthelot C."/>
            <person name="Parey E."/>
            <person name="Roest Crollius H."/>
            <person name="Montfort J."/>
            <person name="Robinson-Rechavi M."/>
            <person name="Bouchez O."/>
            <person name="Lampietro C."/>
            <person name="Lopez Roques C."/>
            <person name="Donnadieu C."/>
            <person name="Postlethwait J."/>
            <person name="Bobe J."/>
            <person name="Dillon D."/>
            <person name="Chandos A."/>
            <person name="von Hippel F."/>
            <person name="Guiguen Y."/>
        </authorList>
    </citation>
    <scope>NUCLEOTIDE SEQUENCE</scope>
    <source>
        <strain evidence="1">YG-Jan2019</strain>
    </source>
</reference>
<keyword evidence="2" id="KW-1185">Reference proteome</keyword>
<gene>
    <name evidence="1" type="ORF">DPEC_G00058990</name>
</gene>
<evidence type="ECO:0000313" key="2">
    <source>
        <dbReference type="Proteomes" id="UP001157502"/>
    </source>
</evidence>
<comment type="caution">
    <text evidence="1">The sequence shown here is derived from an EMBL/GenBank/DDBJ whole genome shotgun (WGS) entry which is preliminary data.</text>
</comment>
<dbReference type="Proteomes" id="UP001157502">
    <property type="component" value="Chromosome 5"/>
</dbReference>
<protein>
    <submittedName>
        <fullName evidence="1">Uncharacterized protein</fullName>
    </submittedName>
</protein>